<keyword evidence="3" id="KW-1185">Reference proteome</keyword>
<organism evidence="2 3">
    <name type="scientific">Claviceps pusilla</name>
    <dbReference type="NCBI Taxonomy" id="123648"/>
    <lineage>
        <taxon>Eukaryota</taxon>
        <taxon>Fungi</taxon>
        <taxon>Dikarya</taxon>
        <taxon>Ascomycota</taxon>
        <taxon>Pezizomycotina</taxon>
        <taxon>Sordariomycetes</taxon>
        <taxon>Hypocreomycetidae</taxon>
        <taxon>Hypocreales</taxon>
        <taxon>Clavicipitaceae</taxon>
        <taxon>Claviceps</taxon>
    </lineage>
</organism>
<protein>
    <submittedName>
        <fullName evidence="2">Uncharacterized protein</fullName>
    </submittedName>
</protein>
<evidence type="ECO:0000313" key="3">
    <source>
        <dbReference type="Proteomes" id="UP000748025"/>
    </source>
</evidence>
<keyword evidence="1" id="KW-0732">Signal</keyword>
<evidence type="ECO:0000313" key="2">
    <source>
        <dbReference type="EMBL" id="KAG6011414.1"/>
    </source>
</evidence>
<evidence type="ECO:0000256" key="1">
    <source>
        <dbReference type="SAM" id="SignalP"/>
    </source>
</evidence>
<name>A0A9P7T0W0_9HYPO</name>
<sequence length="81" mass="9150">MRLSALPAVLLAGLVGATQADRDDDLKSITMRTHNLQQPYLDTDMQSRWFEFGGDTIIRTDSYVENHILTLVAEQAKRNES</sequence>
<comment type="caution">
    <text evidence="2">The sequence shown here is derived from an EMBL/GenBank/DDBJ whole genome shotgun (WGS) entry which is preliminary data.</text>
</comment>
<feature type="non-terminal residue" evidence="2">
    <location>
        <position position="81"/>
    </location>
</feature>
<dbReference type="OrthoDB" id="270293at2759"/>
<dbReference type="EMBL" id="SRPW01000883">
    <property type="protein sequence ID" value="KAG6011414.1"/>
    <property type="molecule type" value="Genomic_DNA"/>
</dbReference>
<gene>
    <name evidence="2" type="ORF">E4U43_008336</name>
</gene>
<dbReference type="AlphaFoldDB" id="A0A9P7T0W0"/>
<proteinExistence type="predicted"/>
<reference evidence="2" key="1">
    <citation type="journal article" date="2020" name="bioRxiv">
        <title>Whole genome comparisons of ergot fungi reveals the divergence and evolution of species within the genus Claviceps are the result of varying mechanisms driving genome evolution and host range expansion.</title>
        <authorList>
            <person name="Wyka S.A."/>
            <person name="Mondo S.J."/>
            <person name="Liu M."/>
            <person name="Dettman J."/>
            <person name="Nalam V."/>
            <person name="Broders K.D."/>
        </authorList>
    </citation>
    <scope>NUCLEOTIDE SEQUENCE</scope>
    <source>
        <strain evidence="2">CCC 602</strain>
    </source>
</reference>
<dbReference type="Proteomes" id="UP000748025">
    <property type="component" value="Unassembled WGS sequence"/>
</dbReference>
<feature type="signal peptide" evidence="1">
    <location>
        <begin position="1"/>
        <end position="20"/>
    </location>
</feature>
<accession>A0A9P7T0W0</accession>
<feature type="chain" id="PRO_5040499951" evidence="1">
    <location>
        <begin position="21"/>
        <end position="81"/>
    </location>
</feature>